<proteinExistence type="predicted"/>
<evidence type="ECO:0000313" key="1">
    <source>
        <dbReference type="EMBL" id="CAG8739296.1"/>
    </source>
</evidence>
<name>A0A9N9NJD3_9GLOM</name>
<dbReference type="OrthoDB" id="2442964at2759"/>
<sequence length="206" mass="23778">HISNNYQKWACSFPSLRGNNTLIIPIPKPGADLDFKNISQFTNNAPEEQQQALWQEVAEKLTEELAESNAPRWLNTEGTGVPYLHFPTEKSEIRPCVERSSALTYLPTITIIMTRTLSIAIKENTYQELKQKVGLGKISSFVNQAVEKELFELAQEEKRGKEQLRQQLIKDYQAQAKNKKLQKELKAMEETQFEDLNNEQKIRQKQ</sequence>
<gene>
    <name evidence="1" type="ORF">ALEPTO_LOCUS12898</name>
</gene>
<protein>
    <submittedName>
        <fullName evidence="1">392_t:CDS:1</fullName>
    </submittedName>
</protein>
<dbReference type="EMBL" id="CAJVPS010034414">
    <property type="protein sequence ID" value="CAG8739296.1"/>
    <property type="molecule type" value="Genomic_DNA"/>
</dbReference>
<dbReference type="Pfam" id="PF22086">
    <property type="entry name" value="DUF6940"/>
    <property type="match status" value="1"/>
</dbReference>
<dbReference type="Proteomes" id="UP000789508">
    <property type="component" value="Unassembled WGS sequence"/>
</dbReference>
<accession>A0A9N9NJD3</accession>
<evidence type="ECO:0000313" key="2">
    <source>
        <dbReference type="Proteomes" id="UP000789508"/>
    </source>
</evidence>
<dbReference type="InterPro" id="IPR054220">
    <property type="entry name" value="DUF6940"/>
</dbReference>
<dbReference type="AlphaFoldDB" id="A0A9N9NJD3"/>
<organism evidence="1 2">
    <name type="scientific">Ambispora leptoticha</name>
    <dbReference type="NCBI Taxonomy" id="144679"/>
    <lineage>
        <taxon>Eukaryota</taxon>
        <taxon>Fungi</taxon>
        <taxon>Fungi incertae sedis</taxon>
        <taxon>Mucoromycota</taxon>
        <taxon>Glomeromycotina</taxon>
        <taxon>Glomeromycetes</taxon>
        <taxon>Archaeosporales</taxon>
        <taxon>Ambisporaceae</taxon>
        <taxon>Ambispora</taxon>
    </lineage>
</organism>
<keyword evidence="2" id="KW-1185">Reference proteome</keyword>
<feature type="non-terminal residue" evidence="1">
    <location>
        <position position="206"/>
    </location>
</feature>
<reference evidence="1" key="1">
    <citation type="submission" date="2021-06" db="EMBL/GenBank/DDBJ databases">
        <authorList>
            <person name="Kallberg Y."/>
            <person name="Tangrot J."/>
            <person name="Rosling A."/>
        </authorList>
    </citation>
    <scope>NUCLEOTIDE SEQUENCE</scope>
    <source>
        <strain evidence="1">FL130A</strain>
    </source>
</reference>
<comment type="caution">
    <text evidence="1">The sequence shown here is derived from an EMBL/GenBank/DDBJ whole genome shotgun (WGS) entry which is preliminary data.</text>
</comment>